<reference evidence="3 4" key="1">
    <citation type="submission" date="2024-07" db="EMBL/GenBank/DDBJ databases">
        <title>Chromosome-level genome assembly of the water stick insect Ranatra chinensis (Heteroptera: Nepidae).</title>
        <authorList>
            <person name="Liu X."/>
        </authorList>
    </citation>
    <scope>NUCLEOTIDE SEQUENCE [LARGE SCALE GENOMIC DNA]</scope>
    <source>
        <strain evidence="3">Cailab_2021Rc</strain>
        <tissue evidence="3">Muscle</tissue>
    </source>
</reference>
<name>A0ABD0YQR8_9HEMI</name>
<feature type="signal peptide" evidence="2">
    <location>
        <begin position="1"/>
        <end position="21"/>
    </location>
</feature>
<dbReference type="Proteomes" id="UP001558652">
    <property type="component" value="Unassembled WGS sequence"/>
</dbReference>
<evidence type="ECO:0000313" key="4">
    <source>
        <dbReference type="Proteomes" id="UP001558652"/>
    </source>
</evidence>
<evidence type="ECO:0000313" key="3">
    <source>
        <dbReference type="EMBL" id="KAL1122168.1"/>
    </source>
</evidence>
<organism evidence="3 4">
    <name type="scientific">Ranatra chinensis</name>
    <dbReference type="NCBI Taxonomy" id="642074"/>
    <lineage>
        <taxon>Eukaryota</taxon>
        <taxon>Metazoa</taxon>
        <taxon>Ecdysozoa</taxon>
        <taxon>Arthropoda</taxon>
        <taxon>Hexapoda</taxon>
        <taxon>Insecta</taxon>
        <taxon>Pterygota</taxon>
        <taxon>Neoptera</taxon>
        <taxon>Paraneoptera</taxon>
        <taxon>Hemiptera</taxon>
        <taxon>Heteroptera</taxon>
        <taxon>Panheteroptera</taxon>
        <taxon>Nepomorpha</taxon>
        <taxon>Nepidae</taxon>
        <taxon>Ranatrinae</taxon>
        <taxon>Ranatra</taxon>
    </lineage>
</organism>
<sequence length="428" mass="45952">MSIKIQLLAVITFVASPAILTVPDDPGRVHYPGVYSAPGPADGMDPRTAFGGPGDVYGFGHHHFGHHHHHFYPPHPGPFHHHHPTMVPPPSAPAPTVRNVVTEDSGRLYFPDEVATESAMGSEDRMMVKVPLRGCPQGQVKDKRGNCLSYGTPTLRKKCYLLFEVRDGSGIYVCVDVADDGTVVGNMSIRIQLLAVITFVASPAILAVPGNPVWVHYPGVYYAPGPAGGMDPRTAFGGPGVVYGFGYPHFGHYPQHFYLPHPGPFNSHQPIVLPPPAASAPTGKNVATDDSGRLYLPDEVDTERTRLEVPNIMARVPLRNCPQGQNVEDIFITNDTFTFGSAESSGVDRVVSNGGSNVSLQQILLQCVSTNNVHANAGCRLSLKMLPTREANTYTTRMIRLAADGGGLQGAEEPPGRGITGNRPGLTR</sequence>
<keyword evidence="4" id="KW-1185">Reference proteome</keyword>
<feature type="region of interest" description="Disordered" evidence="1">
    <location>
        <begin position="406"/>
        <end position="428"/>
    </location>
</feature>
<evidence type="ECO:0000256" key="1">
    <source>
        <dbReference type="SAM" id="MobiDB-lite"/>
    </source>
</evidence>
<keyword evidence="2" id="KW-0732">Signal</keyword>
<evidence type="ECO:0000256" key="2">
    <source>
        <dbReference type="SAM" id="SignalP"/>
    </source>
</evidence>
<dbReference type="EMBL" id="JBFDAA010000014">
    <property type="protein sequence ID" value="KAL1122168.1"/>
    <property type="molecule type" value="Genomic_DNA"/>
</dbReference>
<gene>
    <name evidence="3" type="ORF">AAG570_003573</name>
</gene>
<accession>A0ABD0YQR8</accession>
<feature type="chain" id="PRO_5044838776" evidence="2">
    <location>
        <begin position="22"/>
        <end position="428"/>
    </location>
</feature>
<dbReference type="AlphaFoldDB" id="A0ABD0YQR8"/>
<proteinExistence type="predicted"/>
<comment type="caution">
    <text evidence="3">The sequence shown here is derived from an EMBL/GenBank/DDBJ whole genome shotgun (WGS) entry which is preliminary data.</text>
</comment>
<protein>
    <submittedName>
        <fullName evidence="3">Uncharacterized protein</fullName>
    </submittedName>
</protein>